<dbReference type="Pfam" id="PF04608">
    <property type="entry name" value="PgpA"/>
    <property type="match status" value="1"/>
</dbReference>
<protein>
    <submittedName>
        <fullName evidence="3">Phosphatidylglycerophosphatase A</fullName>
    </submittedName>
</protein>
<dbReference type="PANTHER" id="PTHR36305">
    <property type="entry name" value="PHOSPHATIDYLGLYCEROPHOSPHATASE A"/>
    <property type="match status" value="1"/>
</dbReference>
<proteinExistence type="predicted"/>
<keyword evidence="4" id="KW-1185">Reference proteome</keyword>
<feature type="transmembrane region" description="Helical" evidence="1">
    <location>
        <begin position="172"/>
        <end position="195"/>
    </location>
</feature>
<feature type="transmembrane region" description="Helical" evidence="1">
    <location>
        <begin position="288"/>
        <end position="307"/>
    </location>
</feature>
<dbReference type="STRING" id="690879.TSACC_21880"/>
<evidence type="ECO:0000313" key="3">
    <source>
        <dbReference type="EMBL" id="GAT33463.1"/>
    </source>
</evidence>
<evidence type="ECO:0000256" key="1">
    <source>
        <dbReference type="SAM" id="Phobius"/>
    </source>
</evidence>
<accession>A0A146G805</accession>
<reference evidence="4" key="1">
    <citation type="journal article" date="2017" name="Genome Announc.">
        <title>Draft Genome Sequence of Terrimicrobium sacchariphilum NM-5T, a Facultative Anaerobic Soil Bacterium of the Class Spartobacteria.</title>
        <authorList>
            <person name="Qiu Y.L."/>
            <person name="Tourlousse D.M."/>
            <person name="Matsuura N."/>
            <person name="Ohashi A."/>
            <person name="Sekiguchi Y."/>
        </authorList>
    </citation>
    <scope>NUCLEOTIDE SEQUENCE [LARGE SCALE GENOMIC DNA]</scope>
    <source>
        <strain evidence="4">NM-5</strain>
    </source>
</reference>
<feature type="transmembrane region" description="Helical" evidence="1">
    <location>
        <begin position="241"/>
        <end position="268"/>
    </location>
</feature>
<dbReference type="SUPFAM" id="SSF101307">
    <property type="entry name" value="YutG-like"/>
    <property type="match status" value="1"/>
</dbReference>
<keyword evidence="1" id="KW-1133">Transmembrane helix</keyword>
<name>A0A146G805_TERSA</name>
<organism evidence="3 4">
    <name type="scientific">Terrimicrobium sacchariphilum</name>
    <dbReference type="NCBI Taxonomy" id="690879"/>
    <lineage>
        <taxon>Bacteria</taxon>
        <taxon>Pseudomonadati</taxon>
        <taxon>Verrucomicrobiota</taxon>
        <taxon>Terrimicrobiia</taxon>
        <taxon>Terrimicrobiales</taxon>
        <taxon>Terrimicrobiaceae</taxon>
        <taxon>Terrimicrobium</taxon>
    </lineage>
</organism>
<dbReference type="OrthoDB" id="9804091at2"/>
<feature type="transmembrane region" description="Helical" evidence="1">
    <location>
        <begin position="201"/>
        <end position="220"/>
    </location>
</feature>
<dbReference type="GO" id="GO:0006629">
    <property type="term" value="P:lipid metabolic process"/>
    <property type="evidence" value="ECO:0007669"/>
    <property type="project" value="InterPro"/>
</dbReference>
<dbReference type="RefSeq" id="WP_075079193.1">
    <property type="nucleotide sequence ID" value="NZ_BDCO01000002.1"/>
</dbReference>
<sequence>MTDTRLVADLSSLTRRLKALAPEARSVAMPGVPDDVARAAASDNDLTLVDGTPDLAVIYRPGEENVHLPHSARFGEVAVCRSVANSAACCRSAPARRYISLREWVEGWFPENSSAGRFLAHRLVSQAVADRLTVAKYPGNSEWFAVADGVDISRAGAGEITRLLTVTYFGTGLFPIMPATVACLGMAPLGLLAVWLMPPLAFQLLWFAVAVAATWGCFVLEKWSARRFQSEDPKEFVLDEVAGLALVWALLPAHTVAAVLWGVLAFRVFDIFKWGVKWVERRNWPGTIVWDDLVAALYAAAVVWLGYRVL</sequence>
<dbReference type="InterPro" id="IPR026037">
    <property type="entry name" value="PgpA"/>
</dbReference>
<dbReference type="PANTHER" id="PTHR36305:SF1">
    <property type="entry name" value="PHOSPHATIDYLGLYCEROPHOSPHATASE A"/>
    <property type="match status" value="1"/>
</dbReference>
<evidence type="ECO:0000259" key="2">
    <source>
        <dbReference type="Pfam" id="PF04608"/>
    </source>
</evidence>
<dbReference type="CDD" id="cd06971">
    <property type="entry name" value="PgpA"/>
    <property type="match status" value="1"/>
</dbReference>
<dbReference type="GO" id="GO:0008962">
    <property type="term" value="F:phosphatidylglycerophosphatase activity"/>
    <property type="evidence" value="ECO:0007669"/>
    <property type="project" value="InterPro"/>
</dbReference>
<dbReference type="InParanoid" id="A0A146G805"/>
<keyword evidence="1" id="KW-0812">Transmembrane</keyword>
<dbReference type="Proteomes" id="UP000076023">
    <property type="component" value="Unassembled WGS sequence"/>
</dbReference>
<feature type="domain" description="YutG/PgpA" evidence="2">
    <location>
        <begin position="166"/>
        <end position="305"/>
    </location>
</feature>
<comment type="caution">
    <text evidence="3">The sequence shown here is derived from an EMBL/GenBank/DDBJ whole genome shotgun (WGS) entry which is preliminary data.</text>
</comment>
<dbReference type="AlphaFoldDB" id="A0A146G805"/>
<dbReference type="InterPro" id="IPR007686">
    <property type="entry name" value="YutG/PgpA"/>
</dbReference>
<evidence type="ECO:0000313" key="4">
    <source>
        <dbReference type="Proteomes" id="UP000076023"/>
    </source>
</evidence>
<keyword evidence="1" id="KW-0472">Membrane</keyword>
<dbReference type="InterPro" id="IPR036681">
    <property type="entry name" value="PgpA-like_sf"/>
</dbReference>
<gene>
    <name evidence="3" type="ORF">TSACC_21880</name>
</gene>
<dbReference type="EMBL" id="BDCO01000002">
    <property type="protein sequence ID" value="GAT33463.1"/>
    <property type="molecule type" value="Genomic_DNA"/>
</dbReference>